<evidence type="ECO:0000256" key="4">
    <source>
        <dbReference type="RuleBase" id="RU365006"/>
    </source>
</evidence>
<dbReference type="OrthoDB" id="64353at2759"/>
<evidence type="ECO:0000313" key="8">
    <source>
        <dbReference type="Proteomes" id="UP000275078"/>
    </source>
</evidence>
<evidence type="ECO:0000256" key="1">
    <source>
        <dbReference type="ARBA" id="ARBA00004123"/>
    </source>
</evidence>
<feature type="compositionally biased region" description="Acidic residues" evidence="5">
    <location>
        <begin position="702"/>
        <end position="727"/>
    </location>
</feature>
<dbReference type="GO" id="GO:0003723">
    <property type="term" value="F:RNA binding"/>
    <property type="evidence" value="ECO:0007669"/>
    <property type="project" value="UniProtKB-KW"/>
</dbReference>
<gene>
    <name evidence="7" type="ORF">BJ508DRAFT_419095</name>
</gene>
<feature type="region of interest" description="Disordered" evidence="5">
    <location>
        <begin position="670"/>
        <end position="730"/>
    </location>
</feature>
<dbReference type="CDD" id="cd16293">
    <property type="entry name" value="CPSF2-like_MBL-fold"/>
    <property type="match status" value="1"/>
</dbReference>
<dbReference type="GO" id="GO:0006397">
    <property type="term" value="P:mRNA processing"/>
    <property type="evidence" value="ECO:0007669"/>
    <property type="project" value="UniProtKB-KW"/>
</dbReference>
<evidence type="ECO:0000256" key="2">
    <source>
        <dbReference type="ARBA" id="ARBA00022664"/>
    </source>
</evidence>
<dbReference type="Pfam" id="PF13299">
    <property type="entry name" value="CPSF100_C"/>
    <property type="match status" value="1"/>
</dbReference>
<keyword evidence="2 4" id="KW-0507">mRNA processing</keyword>
<feature type="domain" description="Beta-Casp" evidence="6">
    <location>
        <begin position="294"/>
        <end position="471"/>
    </location>
</feature>
<comment type="subcellular location">
    <subcellularLocation>
        <location evidence="1 4">Nucleus</location>
    </subcellularLocation>
</comment>
<dbReference type="InterPro" id="IPR027075">
    <property type="entry name" value="CPSF2"/>
</dbReference>
<proteinExistence type="inferred from homology"/>
<dbReference type="Proteomes" id="UP000275078">
    <property type="component" value="Unassembled WGS sequence"/>
</dbReference>
<dbReference type="InterPro" id="IPR011108">
    <property type="entry name" value="RMMBL"/>
</dbReference>
<dbReference type="InterPro" id="IPR025069">
    <property type="entry name" value="Cpsf2_C"/>
</dbReference>
<dbReference type="GO" id="GO:0005847">
    <property type="term" value="C:mRNA cleavage and polyadenylation specificity factor complex"/>
    <property type="evidence" value="ECO:0007669"/>
    <property type="project" value="InterPro"/>
</dbReference>
<evidence type="ECO:0000313" key="7">
    <source>
        <dbReference type="EMBL" id="RPA73293.1"/>
    </source>
</evidence>
<dbReference type="InterPro" id="IPR035639">
    <property type="entry name" value="CPSF2_MBL"/>
</dbReference>
<keyword evidence="4" id="KW-0694">RNA-binding</keyword>
<feature type="region of interest" description="Disordered" evidence="5">
    <location>
        <begin position="361"/>
        <end position="390"/>
    </location>
</feature>
<feature type="compositionally biased region" description="Basic and acidic residues" evidence="5">
    <location>
        <begin position="361"/>
        <end position="373"/>
    </location>
</feature>
<feature type="region of interest" description="Disordered" evidence="5">
    <location>
        <begin position="534"/>
        <end position="573"/>
    </location>
</feature>
<dbReference type="AlphaFoldDB" id="A0A3N4HGW8"/>
<accession>A0A3N4HGW8</accession>
<protein>
    <recommendedName>
        <fullName evidence="4">Cleavage and polyadenylation specificity factor subunit 2</fullName>
    </recommendedName>
    <alternativeName>
        <fullName evidence="4">Cleavage and polyadenylation specificity factor 100 kDa subunit</fullName>
    </alternativeName>
</protein>
<dbReference type="Pfam" id="PF10996">
    <property type="entry name" value="Beta-Casp"/>
    <property type="match status" value="1"/>
</dbReference>
<evidence type="ECO:0000256" key="3">
    <source>
        <dbReference type="ARBA" id="ARBA00023242"/>
    </source>
</evidence>
<dbReference type="InterPro" id="IPR036866">
    <property type="entry name" value="RibonucZ/Hydroxyglut_hydro"/>
</dbReference>
<organism evidence="7 8">
    <name type="scientific">Ascobolus immersus RN42</name>
    <dbReference type="NCBI Taxonomy" id="1160509"/>
    <lineage>
        <taxon>Eukaryota</taxon>
        <taxon>Fungi</taxon>
        <taxon>Dikarya</taxon>
        <taxon>Ascomycota</taxon>
        <taxon>Pezizomycotina</taxon>
        <taxon>Pezizomycetes</taxon>
        <taxon>Pezizales</taxon>
        <taxon>Ascobolaceae</taxon>
        <taxon>Ascobolus</taxon>
    </lineage>
</organism>
<reference evidence="7 8" key="1">
    <citation type="journal article" date="2018" name="Nat. Ecol. Evol.">
        <title>Pezizomycetes genomes reveal the molecular basis of ectomycorrhizal truffle lifestyle.</title>
        <authorList>
            <person name="Murat C."/>
            <person name="Payen T."/>
            <person name="Noel B."/>
            <person name="Kuo A."/>
            <person name="Morin E."/>
            <person name="Chen J."/>
            <person name="Kohler A."/>
            <person name="Krizsan K."/>
            <person name="Balestrini R."/>
            <person name="Da Silva C."/>
            <person name="Montanini B."/>
            <person name="Hainaut M."/>
            <person name="Levati E."/>
            <person name="Barry K.W."/>
            <person name="Belfiori B."/>
            <person name="Cichocki N."/>
            <person name="Clum A."/>
            <person name="Dockter R.B."/>
            <person name="Fauchery L."/>
            <person name="Guy J."/>
            <person name="Iotti M."/>
            <person name="Le Tacon F."/>
            <person name="Lindquist E.A."/>
            <person name="Lipzen A."/>
            <person name="Malagnac F."/>
            <person name="Mello A."/>
            <person name="Molinier V."/>
            <person name="Miyauchi S."/>
            <person name="Poulain J."/>
            <person name="Riccioni C."/>
            <person name="Rubini A."/>
            <person name="Sitrit Y."/>
            <person name="Splivallo R."/>
            <person name="Traeger S."/>
            <person name="Wang M."/>
            <person name="Zifcakova L."/>
            <person name="Wipf D."/>
            <person name="Zambonelli A."/>
            <person name="Paolocci F."/>
            <person name="Nowrousian M."/>
            <person name="Ottonello S."/>
            <person name="Baldrian P."/>
            <person name="Spatafora J.W."/>
            <person name="Henrissat B."/>
            <person name="Nagy L.G."/>
            <person name="Aury J.M."/>
            <person name="Wincker P."/>
            <person name="Grigoriev I.V."/>
            <person name="Bonfante P."/>
            <person name="Martin F.M."/>
        </authorList>
    </citation>
    <scope>NUCLEOTIDE SEQUENCE [LARGE SCALE GENOMIC DNA]</scope>
    <source>
        <strain evidence="7 8">RN42</strain>
    </source>
</reference>
<dbReference type="Pfam" id="PF07521">
    <property type="entry name" value="RMMBL"/>
    <property type="match status" value="1"/>
</dbReference>
<dbReference type="STRING" id="1160509.A0A3N4HGW8"/>
<dbReference type="PANTHER" id="PTHR45922:SF1">
    <property type="entry name" value="CLEAVAGE AND POLYADENYLATION SPECIFICITY FACTOR SUBUNIT 2"/>
    <property type="match status" value="1"/>
</dbReference>
<dbReference type="Gene3D" id="3.60.15.10">
    <property type="entry name" value="Ribonuclease Z/Hydroxyacylglutathione hydrolase-like"/>
    <property type="match status" value="1"/>
</dbReference>
<comment type="similarity">
    <text evidence="4">Belongs to the metallo-beta-lactamase superfamily. RNA-metabolizing metallo-beta-lactamase-like family. CPSF2/YSH1 subfamily.</text>
</comment>
<keyword evidence="3 4" id="KW-0539">Nucleus</keyword>
<dbReference type="SMART" id="SM01027">
    <property type="entry name" value="Beta-Casp"/>
    <property type="match status" value="1"/>
</dbReference>
<evidence type="ECO:0000259" key="6">
    <source>
        <dbReference type="SMART" id="SM01027"/>
    </source>
</evidence>
<dbReference type="InterPro" id="IPR001279">
    <property type="entry name" value="Metallo-B-lactamas"/>
</dbReference>
<dbReference type="InterPro" id="IPR022712">
    <property type="entry name" value="Beta_Casp"/>
</dbReference>
<sequence length="997" mass="109568">MFHFISLLGAQSESAACQSLLELDNGIRILIDVGWDETFELEYLKELERYAPTISLILLTHPTLSHLGAYAHACKHIPGFRSIPTYATFPVISLGRLLLQDLYLSTPISHGHLLKLDALTIPASPAFSQPALPAPTPAAPEGSSSWLLNPPTSAEIESFFNRIIQLKYSQPHPITFLPSPITITAYSAGHTLGGTIWKVTHGQENIVHAVHWNHSKDHHISGAAFLQPNSQTVSTETLGKPSALICSSTQPDLDLPLPPLTRRTRDEALLATIKRVAWENGGTVLISTDSVARVLEIAYFLEQTWRKDSTLAGIRGPNGRKGVGLYMAGRRGKRLSKAVGRMMEWMSDEVLKALEASERLQEESKAKAQEQKQSRKKGKGKQQNEEAAQKVETAGPFDFVHLQILEKRKSIERLFDGSLDISEKPLGMVILAADKSLEWGFSKEILAKIAGEERNCVILTEKSGSGIGKELWNEWQANVAGKSYSDGIKLENQQKELKFSKRIPLEGEELNAYNAFMADRMALQSARTNVIQTTGPAGIITTGHEDDDDVSSSDDDEPDSDSEKQGKSLSALTLKKTAPGMPLVAGQTVDIGVNVLIKGEGIYDYDVRQAKGRNRMFPFMPKRRRVDDYGEWVRPDDYIRAEERGEDVLDGDDAEKEKKAPALAERIMGKKRKWEDLTPGKSADANKKKGKAGKLLSGSDADSGEEEEEGEVVESDAEPESDSEAELESQFHLPSKLLDETQTITLNCQVTYIDYQGLHDSKTLQNLLPKIKPRKLILIAGTTRETDSIASYCRNLWTPKTPRAQREVDIYTPQNGETVNASVDTNAWVLRLSDTLVRQLKWQNVGTLSVSPALGILKITQTPQPGDEPDAKRQKMDLVTSSTAVIRPVSTDTDALTPITLDTPPALMAAATRASHHPILVGDIKLPDLRKALQQRGIQAEFRGPGQLLCDGAVMVQKEGGTGRLVVEDRGGGWRGGLWKRVREVVYGGLAVVVGGN</sequence>
<dbReference type="SUPFAM" id="SSF56281">
    <property type="entry name" value="Metallo-hydrolase/oxidoreductase"/>
    <property type="match status" value="1"/>
</dbReference>
<evidence type="ECO:0000256" key="5">
    <source>
        <dbReference type="SAM" id="MobiDB-lite"/>
    </source>
</evidence>
<feature type="compositionally biased region" description="Acidic residues" evidence="5">
    <location>
        <begin position="545"/>
        <end position="560"/>
    </location>
</feature>
<dbReference type="EMBL" id="ML119826">
    <property type="protein sequence ID" value="RPA73293.1"/>
    <property type="molecule type" value="Genomic_DNA"/>
</dbReference>
<keyword evidence="8" id="KW-1185">Reference proteome</keyword>
<dbReference type="Pfam" id="PF16661">
    <property type="entry name" value="Lactamase_B_6"/>
    <property type="match status" value="1"/>
</dbReference>
<dbReference type="PANTHER" id="PTHR45922">
    <property type="entry name" value="CLEAVAGE AND POLYADENYLATION SPECIFICITY FACTOR SUBUNIT 2"/>
    <property type="match status" value="1"/>
</dbReference>
<name>A0A3N4HGW8_ASCIM</name>